<accession>A0A6J7K3V4</accession>
<feature type="domain" description="PEP-utilising enzyme mobile" evidence="8">
    <location>
        <begin position="411"/>
        <end position="491"/>
    </location>
</feature>
<dbReference type="GO" id="GO:0050242">
    <property type="term" value="F:pyruvate, phosphate dikinase activity"/>
    <property type="evidence" value="ECO:0007669"/>
    <property type="project" value="UniProtKB-EC"/>
</dbReference>
<dbReference type="GO" id="GO:0046872">
    <property type="term" value="F:metal ion binding"/>
    <property type="evidence" value="ECO:0007669"/>
    <property type="project" value="UniProtKB-KW"/>
</dbReference>
<evidence type="ECO:0000256" key="1">
    <source>
        <dbReference type="ARBA" id="ARBA00001946"/>
    </source>
</evidence>
<dbReference type="InterPro" id="IPR040442">
    <property type="entry name" value="Pyrv_kinase-like_dom_sf"/>
</dbReference>
<dbReference type="PIRSF" id="PIRSF000853">
    <property type="entry name" value="PPDK"/>
    <property type="match status" value="1"/>
</dbReference>
<reference evidence="10" key="1">
    <citation type="submission" date="2020-05" db="EMBL/GenBank/DDBJ databases">
        <authorList>
            <person name="Chiriac C."/>
            <person name="Salcher M."/>
            <person name="Ghai R."/>
            <person name="Kavagutti S V."/>
        </authorList>
    </citation>
    <scope>NUCLEOTIDE SEQUENCE</scope>
</reference>
<keyword evidence="5" id="KW-0479">Metal-binding</keyword>
<evidence type="ECO:0000259" key="8">
    <source>
        <dbReference type="Pfam" id="PF00391"/>
    </source>
</evidence>
<evidence type="ECO:0000256" key="6">
    <source>
        <dbReference type="ARBA" id="ARBA00022777"/>
    </source>
</evidence>
<dbReference type="InterPro" id="IPR008279">
    <property type="entry name" value="PEP-util_enz_mobile_dom"/>
</dbReference>
<keyword evidence="7" id="KW-0460">Magnesium</keyword>
<sequence length="852" mass="89258">MHHGAPIASEFSAPIDDVGLVPFGRGGERGLDARTLGTRGTQLETLAGLGLPVPAGVTVPVPNVPGLVSGVRTLAALELVEGLAGSTIGTFTGSAPGVLLLRLSASAPLEAAGLPPVLTGLGFDITSIPSDFEAHLAADLHHVWWQTASFVAEYALGVPGDLVSALGFDHADARDRVAPLLVLCAAEGSGPWPAGPADQLTLAANAIAARWASPRAARARRNQSLPDDLPLALHLEAVHATAHESSGYGSATSRDLESGLFTPSGTFRRGIRGADEAGRAQRTLEELPGGVSLLTRVLAELEAQLRQVVTVDFEFQGEKIVLMGVEAMLRAPARALTSLAVDLAMRGITDEATAVAAVRPGHVLDLMFPRPRLNGSELLLVSGLPASPGASVGRIALTSDDAIDLADEGHTVVLMASETTPADLPGMVAAAAIVTSTGGSASHAAVVARGLGRPAVCGASALRVDIVNGTVTSGEITLSAGDVVSVDGDSGRVYVGEIEIRVPDPSLALTTVLQWADDARRLGVRANADTGADAALAISLGAEGIGLCRTEHQFMGDRLPLIRRVILAHDADTEARALAALADAQREDFRDLLRAVGDRPVTVRLLDAPMHEFLPATAAEAEDEHQAKLVEHMHESNPMLGVRGVRLALLHDGLYPAQVEALFTAWADIAASDGVRPQLEVMVPLVSIPAELIMTLRTMRRVNQEVATRTGTLVPFKVGTMVETPRAALMADKLAQYAEFLSFGTNDLTQLTYGFSRDDVERRLLGPYVERGLLDVSPFTELDEHGVGALMEIAVQRARSVRPDIKLGICGEHGGDAISVAYCERLGLDYVSCSPHRVPIARLAAAHAVLTP</sequence>
<dbReference type="InterPro" id="IPR000121">
    <property type="entry name" value="PEP_util_C"/>
</dbReference>
<dbReference type="SUPFAM" id="SSF56059">
    <property type="entry name" value="Glutathione synthetase ATP-binding domain-like"/>
    <property type="match status" value="1"/>
</dbReference>
<keyword evidence="6" id="KW-0418">Kinase</keyword>
<evidence type="ECO:0000256" key="3">
    <source>
        <dbReference type="ARBA" id="ARBA00011994"/>
    </source>
</evidence>
<name>A0A6J7K3V4_9ZZZZ</name>
<organism evidence="10">
    <name type="scientific">freshwater metagenome</name>
    <dbReference type="NCBI Taxonomy" id="449393"/>
    <lineage>
        <taxon>unclassified sequences</taxon>
        <taxon>metagenomes</taxon>
        <taxon>ecological metagenomes</taxon>
    </lineage>
</organism>
<dbReference type="EMBL" id="CAFBND010000076">
    <property type="protein sequence ID" value="CAB4950690.1"/>
    <property type="molecule type" value="Genomic_DNA"/>
</dbReference>
<evidence type="ECO:0000313" key="10">
    <source>
        <dbReference type="EMBL" id="CAB4950690.1"/>
    </source>
</evidence>
<evidence type="ECO:0000256" key="4">
    <source>
        <dbReference type="ARBA" id="ARBA00022679"/>
    </source>
</evidence>
<protein>
    <recommendedName>
        <fullName evidence="3">pyruvate, phosphate dikinase</fullName>
        <ecNumber evidence="3">2.7.9.1</ecNumber>
    </recommendedName>
</protein>
<evidence type="ECO:0000256" key="2">
    <source>
        <dbReference type="ARBA" id="ARBA00007837"/>
    </source>
</evidence>
<dbReference type="InterPro" id="IPR023151">
    <property type="entry name" value="PEP_util_CS"/>
</dbReference>
<evidence type="ECO:0000256" key="7">
    <source>
        <dbReference type="ARBA" id="ARBA00022842"/>
    </source>
</evidence>
<gene>
    <name evidence="10" type="ORF">UFOPK3752_01633</name>
</gene>
<dbReference type="AlphaFoldDB" id="A0A6J7K3V4"/>
<comment type="cofactor">
    <cofactor evidence="1">
        <name>Mg(2+)</name>
        <dbReference type="ChEBI" id="CHEBI:18420"/>
    </cofactor>
</comment>
<dbReference type="PROSITE" id="PS00742">
    <property type="entry name" value="PEP_ENZYMES_2"/>
    <property type="match status" value="1"/>
</dbReference>
<feature type="domain" description="PEP-utilising enzyme C-terminal" evidence="9">
    <location>
        <begin position="510"/>
        <end position="848"/>
    </location>
</feature>
<dbReference type="SUPFAM" id="SSF52009">
    <property type="entry name" value="Phosphohistidine domain"/>
    <property type="match status" value="1"/>
</dbReference>
<dbReference type="PANTHER" id="PTHR22931">
    <property type="entry name" value="PHOSPHOENOLPYRUVATE DIKINASE-RELATED"/>
    <property type="match status" value="1"/>
</dbReference>
<dbReference type="Pfam" id="PF00391">
    <property type="entry name" value="PEP-utilizers"/>
    <property type="match status" value="1"/>
</dbReference>
<evidence type="ECO:0000259" key="9">
    <source>
        <dbReference type="Pfam" id="PF02896"/>
    </source>
</evidence>
<comment type="similarity">
    <text evidence="2">Belongs to the PEP-utilizing enzyme family.</text>
</comment>
<dbReference type="InterPro" id="IPR036637">
    <property type="entry name" value="Phosphohistidine_dom_sf"/>
</dbReference>
<dbReference type="Gene3D" id="3.50.30.10">
    <property type="entry name" value="Phosphohistidine domain"/>
    <property type="match status" value="1"/>
</dbReference>
<dbReference type="InterPro" id="IPR015813">
    <property type="entry name" value="Pyrv/PenolPyrv_kinase-like_dom"/>
</dbReference>
<dbReference type="PANTHER" id="PTHR22931:SF9">
    <property type="entry name" value="PYRUVATE, PHOSPHATE DIKINASE 1, CHLOROPLASTIC"/>
    <property type="match status" value="1"/>
</dbReference>
<dbReference type="SUPFAM" id="SSF51621">
    <property type="entry name" value="Phosphoenolpyruvate/pyruvate domain"/>
    <property type="match status" value="1"/>
</dbReference>
<dbReference type="Gene3D" id="3.20.20.60">
    <property type="entry name" value="Phosphoenolpyruvate-binding domains"/>
    <property type="match status" value="1"/>
</dbReference>
<evidence type="ECO:0000256" key="5">
    <source>
        <dbReference type="ARBA" id="ARBA00022723"/>
    </source>
</evidence>
<dbReference type="Pfam" id="PF02896">
    <property type="entry name" value="PEP-utilizers_C"/>
    <property type="match status" value="1"/>
</dbReference>
<keyword evidence="4" id="KW-0808">Transferase</keyword>
<dbReference type="GO" id="GO:0016301">
    <property type="term" value="F:kinase activity"/>
    <property type="evidence" value="ECO:0007669"/>
    <property type="project" value="UniProtKB-KW"/>
</dbReference>
<dbReference type="InterPro" id="IPR010121">
    <property type="entry name" value="Pyruvate_phosphate_dikinase"/>
</dbReference>
<dbReference type="Gene3D" id="1.10.189.10">
    <property type="entry name" value="Pyruvate Phosphate Dikinase, domain 2"/>
    <property type="match status" value="1"/>
</dbReference>
<dbReference type="EC" id="2.7.9.1" evidence="3"/>
<proteinExistence type="inferred from homology"/>